<protein>
    <submittedName>
        <fullName evidence="1">Uncharacterized protein</fullName>
    </submittedName>
</protein>
<reference evidence="1" key="1">
    <citation type="journal article" date="2014" name="Front. Microbiol.">
        <title>High frequency of phylogenetically diverse reductive dehalogenase-homologous genes in deep subseafloor sedimentary metagenomes.</title>
        <authorList>
            <person name="Kawai M."/>
            <person name="Futagami T."/>
            <person name="Toyoda A."/>
            <person name="Takaki Y."/>
            <person name="Nishi S."/>
            <person name="Hori S."/>
            <person name="Arai W."/>
            <person name="Tsubouchi T."/>
            <person name="Morono Y."/>
            <person name="Uchiyama I."/>
            <person name="Ito T."/>
            <person name="Fujiyama A."/>
            <person name="Inagaki F."/>
            <person name="Takami H."/>
        </authorList>
    </citation>
    <scope>NUCLEOTIDE SEQUENCE</scope>
    <source>
        <strain evidence="1">Expedition CK06-06</strain>
    </source>
</reference>
<sequence>STLPKLYGPTLIPRSSRRRYGSMVRERGGLGETRMKIELELDEGIYQAIKRMAPGIDIEMVLSELVRGTVIIMATHQEEFMRAYLEGSKEDKGILDEHLRKLVPKVIEKATLGVYECDDCHQQFTLPQEDFGEVTCPSCGKKWTKEDLPKIEMTGQRRFGGD</sequence>
<name>X1SMN8_9ZZZZ</name>
<feature type="non-terminal residue" evidence="1">
    <location>
        <position position="1"/>
    </location>
</feature>
<proteinExistence type="predicted"/>
<gene>
    <name evidence="1" type="ORF">S12H4_26176</name>
</gene>
<dbReference type="EMBL" id="BARW01014827">
    <property type="protein sequence ID" value="GAI80416.1"/>
    <property type="molecule type" value="Genomic_DNA"/>
</dbReference>
<comment type="caution">
    <text evidence="1">The sequence shown here is derived from an EMBL/GenBank/DDBJ whole genome shotgun (WGS) entry which is preliminary data.</text>
</comment>
<organism evidence="1">
    <name type="scientific">marine sediment metagenome</name>
    <dbReference type="NCBI Taxonomy" id="412755"/>
    <lineage>
        <taxon>unclassified sequences</taxon>
        <taxon>metagenomes</taxon>
        <taxon>ecological metagenomes</taxon>
    </lineage>
</organism>
<accession>X1SMN8</accession>
<dbReference type="AlphaFoldDB" id="X1SMN8"/>
<dbReference type="Gene3D" id="2.20.28.30">
    <property type="entry name" value="RNA polymerase ii, chain L"/>
    <property type="match status" value="1"/>
</dbReference>
<evidence type="ECO:0000313" key="1">
    <source>
        <dbReference type="EMBL" id="GAI80416.1"/>
    </source>
</evidence>